<keyword evidence="7" id="KW-0547">Nucleotide-binding</keyword>
<evidence type="ECO:0000256" key="7">
    <source>
        <dbReference type="ARBA" id="ARBA00022741"/>
    </source>
</evidence>
<feature type="transmembrane region" description="Helical" evidence="14">
    <location>
        <begin position="350"/>
        <end position="369"/>
    </location>
</feature>
<dbReference type="PANTHER" id="PTHR45339:SF1">
    <property type="entry name" value="HYBRID SIGNAL TRANSDUCTION HISTIDINE KINASE J"/>
    <property type="match status" value="1"/>
</dbReference>
<feature type="modified residue" description="4-aspartylphosphate" evidence="12">
    <location>
        <position position="1085"/>
    </location>
</feature>
<feature type="modified residue" description="4-aspartylphosphate" evidence="12">
    <location>
        <position position="946"/>
    </location>
</feature>
<dbReference type="Gene3D" id="3.40.50.2300">
    <property type="match status" value="2"/>
</dbReference>
<dbReference type="InterPro" id="IPR003660">
    <property type="entry name" value="HAMP_dom"/>
</dbReference>
<keyword evidence="9" id="KW-0067">ATP-binding</keyword>
<dbReference type="SUPFAM" id="SSF52172">
    <property type="entry name" value="CheY-like"/>
    <property type="match status" value="2"/>
</dbReference>
<dbReference type="SUPFAM" id="SSF55874">
    <property type="entry name" value="ATPase domain of HSP90 chaperone/DNA topoisomerase II/histidine kinase"/>
    <property type="match status" value="1"/>
</dbReference>
<dbReference type="InterPro" id="IPR005467">
    <property type="entry name" value="His_kinase_dom"/>
</dbReference>
<protein>
    <recommendedName>
        <fullName evidence="3">histidine kinase</fullName>
        <ecNumber evidence="3">2.7.13.3</ecNumber>
    </recommendedName>
</protein>
<evidence type="ECO:0000313" key="18">
    <source>
        <dbReference type="EMBL" id="WTP91289.1"/>
    </source>
</evidence>
<keyword evidence="8" id="KW-0418">Kinase</keyword>
<dbReference type="SMART" id="SM00448">
    <property type="entry name" value="REC"/>
    <property type="match status" value="2"/>
</dbReference>
<dbReference type="AlphaFoldDB" id="A0AAU1IC51"/>
<evidence type="ECO:0000256" key="2">
    <source>
        <dbReference type="ARBA" id="ARBA00004236"/>
    </source>
</evidence>
<evidence type="ECO:0000256" key="14">
    <source>
        <dbReference type="SAM" id="Phobius"/>
    </source>
</evidence>
<dbReference type="PROSITE" id="PS50110">
    <property type="entry name" value="RESPONSE_REGULATORY"/>
    <property type="match status" value="2"/>
</dbReference>
<dbReference type="CDD" id="cd17546">
    <property type="entry name" value="REC_hyHK_CKI1_RcsC-like"/>
    <property type="match status" value="1"/>
</dbReference>
<dbReference type="Pfam" id="PF00512">
    <property type="entry name" value="HisKA"/>
    <property type="match status" value="1"/>
</dbReference>
<keyword evidence="14" id="KW-0472">Membrane</keyword>
<dbReference type="Gene3D" id="6.10.340.10">
    <property type="match status" value="1"/>
</dbReference>
<dbReference type="PROSITE" id="PS50109">
    <property type="entry name" value="HIS_KIN"/>
    <property type="match status" value="1"/>
</dbReference>
<dbReference type="Pfam" id="PF00672">
    <property type="entry name" value="HAMP"/>
    <property type="match status" value="1"/>
</dbReference>
<reference evidence="18" key="1">
    <citation type="submission" date="2022-10" db="EMBL/GenBank/DDBJ databases">
        <title>The complete genomes of actinobacterial strains from the NBC collection.</title>
        <authorList>
            <person name="Joergensen T.S."/>
            <person name="Alvarez Arevalo M."/>
            <person name="Sterndorff E.B."/>
            <person name="Faurdal D."/>
            <person name="Vuksanovic O."/>
            <person name="Mourched A.-S."/>
            <person name="Charusanti P."/>
            <person name="Shaw S."/>
            <person name="Blin K."/>
            <person name="Weber T."/>
        </authorList>
    </citation>
    <scope>NUCLEOTIDE SEQUENCE</scope>
    <source>
        <strain evidence="18">NBC 00180</strain>
    </source>
</reference>
<evidence type="ECO:0000256" key="11">
    <source>
        <dbReference type="ARBA" id="ARBA00023012"/>
    </source>
</evidence>
<dbReference type="Gene3D" id="3.30.565.10">
    <property type="entry name" value="Histidine kinase-like ATPase, C-terminal domain"/>
    <property type="match status" value="1"/>
</dbReference>
<dbReference type="SMART" id="SM00304">
    <property type="entry name" value="HAMP"/>
    <property type="match status" value="1"/>
</dbReference>
<dbReference type="GO" id="GO:0000155">
    <property type="term" value="F:phosphorelay sensor kinase activity"/>
    <property type="evidence" value="ECO:0007669"/>
    <property type="project" value="InterPro"/>
</dbReference>
<dbReference type="InterPro" id="IPR003594">
    <property type="entry name" value="HATPase_dom"/>
</dbReference>
<feature type="domain" description="Response regulatory" evidence="16">
    <location>
        <begin position="1036"/>
        <end position="1153"/>
    </location>
</feature>
<feature type="region of interest" description="Disordered" evidence="13">
    <location>
        <begin position="537"/>
        <end position="557"/>
    </location>
</feature>
<dbReference type="PANTHER" id="PTHR45339">
    <property type="entry name" value="HYBRID SIGNAL TRANSDUCTION HISTIDINE KINASE J"/>
    <property type="match status" value="1"/>
</dbReference>
<evidence type="ECO:0000256" key="8">
    <source>
        <dbReference type="ARBA" id="ARBA00022777"/>
    </source>
</evidence>
<keyword evidence="4 12" id="KW-0597">Phosphoprotein</keyword>
<evidence type="ECO:0000256" key="1">
    <source>
        <dbReference type="ARBA" id="ARBA00000085"/>
    </source>
</evidence>
<dbReference type="PROSITE" id="PS50885">
    <property type="entry name" value="HAMP"/>
    <property type="match status" value="1"/>
</dbReference>
<dbReference type="Pfam" id="PF02518">
    <property type="entry name" value="HATPase_c"/>
    <property type="match status" value="1"/>
</dbReference>
<name>A0AAU1IC51_9ACTN</name>
<accession>A0AAU1IC51</accession>
<dbReference type="InterPro" id="IPR036890">
    <property type="entry name" value="HATPase_C_sf"/>
</dbReference>
<dbReference type="Gene3D" id="1.10.287.130">
    <property type="match status" value="1"/>
</dbReference>
<feature type="transmembrane region" description="Helical" evidence="14">
    <location>
        <begin position="34"/>
        <end position="58"/>
    </location>
</feature>
<evidence type="ECO:0000256" key="3">
    <source>
        <dbReference type="ARBA" id="ARBA00012438"/>
    </source>
</evidence>
<dbReference type="SUPFAM" id="SSF47384">
    <property type="entry name" value="Homodimeric domain of signal transducing histidine kinase"/>
    <property type="match status" value="1"/>
</dbReference>
<evidence type="ECO:0000256" key="12">
    <source>
        <dbReference type="PROSITE-ProRule" id="PRU00169"/>
    </source>
</evidence>
<dbReference type="Gene3D" id="3.30.450.40">
    <property type="match status" value="1"/>
</dbReference>
<evidence type="ECO:0000259" key="16">
    <source>
        <dbReference type="PROSITE" id="PS50110"/>
    </source>
</evidence>
<dbReference type="FunFam" id="3.30.565.10:FF:000078">
    <property type="entry name" value="Two-component sensor histidine kinase"/>
    <property type="match status" value="1"/>
</dbReference>
<dbReference type="CDD" id="cd06225">
    <property type="entry name" value="HAMP"/>
    <property type="match status" value="1"/>
</dbReference>
<dbReference type="CDD" id="cd00082">
    <property type="entry name" value="HisKA"/>
    <property type="match status" value="1"/>
</dbReference>
<dbReference type="InterPro" id="IPR003661">
    <property type="entry name" value="HisK_dim/P_dom"/>
</dbReference>
<keyword evidence="5" id="KW-0808">Transferase</keyword>
<dbReference type="SMART" id="SM00387">
    <property type="entry name" value="HATPase_c"/>
    <property type="match status" value="1"/>
</dbReference>
<dbReference type="InterPro" id="IPR029016">
    <property type="entry name" value="GAF-like_dom_sf"/>
</dbReference>
<evidence type="ECO:0000256" key="13">
    <source>
        <dbReference type="SAM" id="MobiDB-lite"/>
    </source>
</evidence>
<evidence type="ECO:0000256" key="6">
    <source>
        <dbReference type="ARBA" id="ARBA00022692"/>
    </source>
</evidence>
<proteinExistence type="predicted"/>
<dbReference type="InterPro" id="IPR036097">
    <property type="entry name" value="HisK_dim/P_sf"/>
</dbReference>
<dbReference type="GO" id="GO:0005886">
    <property type="term" value="C:plasma membrane"/>
    <property type="evidence" value="ECO:0007669"/>
    <property type="project" value="UniProtKB-SubCell"/>
</dbReference>
<comment type="subcellular location">
    <subcellularLocation>
        <location evidence="2">Cell membrane</location>
    </subcellularLocation>
</comment>
<evidence type="ECO:0000256" key="5">
    <source>
        <dbReference type="ARBA" id="ARBA00022679"/>
    </source>
</evidence>
<comment type="catalytic activity">
    <reaction evidence="1">
        <text>ATP + protein L-histidine = ADP + protein N-phospho-L-histidine.</text>
        <dbReference type="EC" id="2.7.13.3"/>
    </reaction>
</comment>
<dbReference type="GO" id="GO:0005524">
    <property type="term" value="F:ATP binding"/>
    <property type="evidence" value="ECO:0007669"/>
    <property type="project" value="UniProtKB-KW"/>
</dbReference>
<dbReference type="PRINTS" id="PR00344">
    <property type="entry name" value="BCTRLSENSOR"/>
</dbReference>
<dbReference type="InterPro" id="IPR011006">
    <property type="entry name" value="CheY-like_superfamily"/>
</dbReference>
<evidence type="ECO:0000256" key="4">
    <source>
        <dbReference type="ARBA" id="ARBA00022553"/>
    </source>
</evidence>
<sequence length="1163" mass="126678">MTMSHSNDVLPTSPVQASPQFDAPSRVKRLHLRIWHKLALIVIAFLVPLALACTYLVAQQRESADLAHNELRGTQYLRSLSTLTSDLVAYRSLATITNRGGDVSPSQLQAAQGLVDRDFARLSSTAPSLQRQLKADLEAKNLVRILPAALHADWRRVKGLAPAEALSSGLTQQLVANVLAQYSYVGETSELILDPDFDSYYTMTALLMNEPVLVNQVGRLGDLLNIIVLKGSSLAPTDRTALIQAAGLADEQLVKLQDSLNRAISSTSSNNTSLRSSVLPLLNQTNGAVRALIGAANFEVSSSEPGLSLADTQPLPGAALQVNTQLWNTLFDQYDRMVHSRIDRMEERNAMLLASIGIAFVLILALTTLTSRRIVHNLSRVANASQALAAGNLERRAHVASHDEVATLADTFNTMADHLQASYFALQESHRAVEDKVRARTEELHKRTKLLHLLQGVATAANKAMTWDEALQNGLTLICTYLDWPAGHAYIVTPSPDDENTPLLFACPAWYTQTSTPASWWKQVQAEAARAPSPLVQSALSSGQPQGPVPLQAETGLPALPPAQSRVRGTVAFPVSARQEIVAVVEFFTSDTEPLEKSTTALIADLVGQLGRVREREITSTALQTAAETAETATRAKSAFLATMSHEIRTPMNAVMGMTELLLDASLTDEQRSFAEIIHNSADSLLTIINDILDFSKFEAGKFQLEQTPVDLSRCIESAFDLITPKAREKAGLDLAYVIGPDLPDEIMSDGMRLRQILVNLLSNAVKFTETGEVVLTVSRLPPAHDGPQSAAPEGQEAFTVQFSVRDTGMGIPPDGISQLFLPFEQLDSSTTRRYGGTGLGLAISQRLVEQMGGMIWCESEVGQGSTFHFTATTREVSPQLRHTKAPGENDLRGRHMLAVDDNPTNRMILSSQGETWGMHVRATGSAREALEWIRNGDPFDIAILDMQMPHMDGVALAREIKRCREGLPMILLTSLGKPEARPKDMTLFSAYHTKPIRAAQLHDTLCQTLIPSDQSLAVQHPPTRTAPRPAPAPLRILLAEDNNVNQQLALRMLNKIGYSADAVSDGAQVLDALRNRPYDVILMDVHMPVMNGMDASRAIQREWPGRQRPRIIALTASALPEDREACIAAGMDDYITKPLSIETLAAALAQPTTSAEDLRSAP</sequence>
<dbReference type="EMBL" id="CP108140">
    <property type="protein sequence ID" value="WTP91289.1"/>
    <property type="molecule type" value="Genomic_DNA"/>
</dbReference>
<dbReference type="InterPro" id="IPR001789">
    <property type="entry name" value="Sig_transdc_resp-reg_receiver"/>
</dbReference>
<dbReference type="CDD" id="cd00156">
    <property type="entry name" value="REC"/>
    <property type="match status" value="1"/>
</dbReference>
<feature type="domain" description="HAMP" evidence="17">
    <location>
        <begin position="372"/>
        <end position="424"/>
    </location>
</feature>
<keyword evidence="10 14" id="KW-1133">Transmembrane helix</keyword>
<dbReference type="InterPro" id="IPR004358">
    <property type="entry name" value="Sig_transdc_His_kin-like_C"/>
</dbReference>
<dbReference type="CDD" id="cd16922">
    <property type="entry name" value="HATPase_EvgS-ArcB-TorS-like"/>
    <property type="match status" value="1"/>
</dbReference>
<dbReference type="FunFam" id="1.10.287.130:FF:000002">
    <property type="entry name" value="Two-component osmosensing histidine kinase"/>
    <property type="match status" value="1"/>
</dbReference>
<feature type="domain" description="Response regulatory" evidence="16">
    <location>
        <begin position="896"/>
        <end position="1010"/>
    </location>
</feature>
<evidence type="ECO:0000259" key="15">
    <source>
        <dbReference type="PROSITE" id="PS50109"/>
    </source>
</evidence>
<dbReference type="SMART" id="SM00388">
    <property type="entry name" value="HisKA"/>
    <property type="match status" value="1"/>
</dbReference>
<feature type="domain" description="Histidine kinase" evidence="15">
    <location>
        <begin position="643"/>
        <end position="876"/>
    </location>
</feature>
<keyword evidence="11" id="KW-0902">Two-component regulatory system</keyword>
<dbReference type="EC" id="2.7.13.3" evidence="3"/>
<evidence type="ECO:0000256" key="9">
    <source>
        <dbReference type="ARBA" id="ARBA00022840"/>
    </source>
</evidence>
<organism evidence="18">
    <name type="scientific">Streptomyces sp. NBC_00180</name>
    <dbReference type="NCBI Taxonomy" id="2903632"/>
    <lineage>
        <taxon>Bacteria</taxon>
        <taxon>Bacillati</taxon>
        <taxon>Actinomycetota</taxon>
        <taxon>Actinomycetes</taxon>
        <taxon>Kitasatosporales</taxon>
        <taxon>Streptomycetaceae</taxon>
        <taxon>Streptomyces</taxon>
    </lineage>
</organism>
<dbReference type="Pfam" id="PF00072">
    <property type="entry name" value="Response_reg"/>
    <property type="match status" value="2"/>
</dbReference>
<keyword evidence="6 14" id="KW-0812">Transmembrane</keyword>
<evidence type="ECO:0000259" key="17">
    <source>
        <dbReference type="PROSITE" id="PS50885"/>
    </source>
</evidence>
<gene>
    <name evidence="18" type="ORF">OG477_40835</name>
</gene>
<evidence type="ECO:0000256" key="10">
    <source>
        <dbReference type="ARBA" id="ARBA00022989"/>
    </source>
</evidence>
<dbReference type="SUPFAM" id="SSF158472">
    <property type="entry name" value="HAMP domain-like"/>
    <property type="match status" value="1"/>
</dbReference>